<protein>
    <submittedName>
        <fullName evidence="14">TonB-dependent hemoglobin/transferrin/lactoferrin family receptor</fullName>
    </submittedName>
</protein>
<evidence type="ECO:0000256" key="6">
    <source>
        <dbReference type="ARBA" id="ARBA00022729"/>
    </source>
</evidence>
<dbReference type="Pfam" id="PF00593">
    <property type="entry name" value="TonB_dep_Rec_b-barrel"/>
    <property type="match status" value="1"/>
</dbReference>
<dbReference type="CDD" id="cd01347">
    <property type="entry name" value="ligand_gated_channel"/>
    <property type="match status" value="1"/>
</dbReference>
<evidence type="ECO:0000256" key="9">
    <source>
        <dbReference type="ARBA" id="ARBA00023237"/>
    </source>
</evidence>
<dbReference type="PROSITE" id="PS52016">
    <property type="entry name" value="TONB_DEPENDENT_REC_3"/>
    <property type="match status" value="1"/>
</dbReference>
<evidence type="ECO:0000256" key="7">
    <source>
        <dbReference type="ARBA" id="ARBA00023077"/>
    </source>
</evidence>
<evidence type="ECO:0000256" key="8">
    <source>
        <dbReference type="ARBA" id="ARBA00023136"/>
    </source>
</evidence>
<feature type="domain" description="TonB-dependent receptor-like beta-barrel" evidence="12">
    <location>
        <begin position="249"/>
        <end position="671"/>
    </location>
</feature>
<evidence type="ECO:0000256" key="3">
    <source>
        <dbReference type="ARBA" id="ARBA00022448"/>
    </source>
</evidence>
<dbReference type="Pfam" id="PF07715">
    <property type="entry name" value="Plug"/>
    <property type="match status" value="1"/>
</dbReference>
<comment type="similarity">
    <text evidence="2 10 11">Belongs to the TonB-dependent receptor family.</text>
</comment>
<dbReference type="InterPro" id="IPR010949">
    <property type="entry name" value="TonB_Hb/transfer/lactofer_rcpt"/>
</dbReference>
<dbReference type="SUPFAM" id="SSF56935">
    <property type="entry name" value="Porins"/>
    <property type="match status" value="1"/>
</dbReference>
<keyword evidence="4 10" id="KW-1134">Transmembrane beta strand</keyword>
<keyword evidence="5 10" id="KW-0812">Transmembrane</keyword>
<proteinExistence type="inferred from homology"/>
<dbReference type="NCBIfam" id="TIGR01785">
    <property type="entry name" value="TonB-hemin"/>
    <property type="match status" value="1"/>
</dbReference>
<keyword evidence="15" id="KW-1185">Reference proteome</keyword>
<evidence type="ECO:0000256" key="1">
    <source>
        <dbReference type="ARBA" id="ARBA00004571"/>
    </source>
</evidence>
<reference evidence="14 15" key="1">
    <citation type="submission" date="2023-04" db="EMBL/GenBank/DDBJ databases">
        <title>Marinoamorphus aggregata gen. nov., sp. Nov., isolate from tissue of brittle star Ophioplocus japonicus.</title>
        <authorList>
            <person name="Kawano K."/>
            <person name="Sawayama S."/>
            <person name="Nakagawa S."/>
        </authorList>
    </citation>
    <scope>NUCLEOTIDE SEQUENCE [LARGE SCALE GENOMIC DNA]</scope>
    <source>
        <strain evidence="14 15">NKW23</strain>
    </source>
</reference>
<evidence type="ECO:0000256" key="2">
    <source>
        <dbReference type="ARBA" id="ARBA00009810"/>
    </source>
</evidence>
<keyword evidence="3 10" id="KW-0813">Transport</keyword>
<dbReference type="InterPro" id="IPR012910">
    <property type="entry name" value="Plug_dom"/>
</dbReference>
<feature type="domain" description="TonB-dependent receptor plug" evidence="13">
    <location>
        <begin position="55"/>
        <end position="158"/>
    </location>
</feature>
<gene>
    <name evidence="14" type="ORF">LNKW23_27410</name>
</gene>
<dbReference type="NCBIfam" id="TIGR01786">
    <property type="entry name" value="TonB-hemlactrns"/>
    <property type="match status" value="1"/>
</dbReference>
<sequence>MRSGIGGGIAVTVAAAVATLPTARAEDAGARGAAAFATIEEITVFGAARDERALLDTPNAVSVVGEQEILRRQPSTYEELIGDLPGVTIDGGPRGVSQEPNIRGFQDEQVVIRTDGARQNFNVAHRGRFFLDPQILKQVEVLRGGNSTLFGSGALGGVIFLDTKDATDLLEPGESWGGEVRLGFDSQGDEIQASGALAARAGQFDALAFLSGRPRFSDLTDGDGDPILDSDIDSLTGLFKLGWEPGDGHRIEASYQHYRDSGDTPPNTNVQGSETTTVDRNLRYHSARLGWDWAPADSDLIDLSVLGYYNRTEVDEDRLFDGRFDATTYETLGFEATNVSRFDLGLPVALSYGVEIYRDEQTATRDGLPRPQAPDASQSFVAGFVQADIALADRLTLTPGIRYDHYSLDPDGAFDDRSEGQASPKLALSWRPVDAAQLWVSGSQSFRAASLTELYPTGEHFAVQGFSLGPGTYFTGINEFQPNPDLDPERASQIEIGGRYEFRDAVFLGDRLSLEATGYYADVDDYISQTVLFIDFDTGVFNPASGLFEVGGSTSSSNVDAKLFGFEAAITYDSARWFGGVGLTIPRGRGDDGEKLGSIPQDRLVVTAGYRPAPDWELGARGTFASGINADDVPPGALTTPGFAVFDLFVNWVPSSGPLEGAVFAAGIDNVTDRDYRIHPNGLDSPGIAFKVSGGFRF</sequence>
<dbReference type="PANTHER" id="PTHR30069">
    <property type="entry name" value="TONB-DEPENDENT OUTER MEMBRANE RECEPTOR"/>
    <property type="match status" value="1"/>
</dbReference>
<evidence type="ECO:0000256" key="4">
    <source>
        <dbReference type="ARBA" id="ARBA00022452"/>
    </source>
</evidence>
<accession>A0ABQ6LQR3</accession>
<keyword evidence="9 10" id="KW-0998">Cell outer membrane</keyword>
<name>A0ABQ6LQR3_9RHOB</name>
<comment type="caution">
    <text evidence="14">The sequence shown here is derived from an EMBL/GenBank/DDBJ whole genome shotgun (WGS) entry which is preliminary data.</text>
</comment>
<dbReference type="Gene3D" id="2.170.130.10">
    <property type="entry name" value="TonB-dependent receptor, plug domain"/>
    <property type="match status" value="1"/>
</dbReference>
<evidence type="ECO:0000313" key="15">
    <source>
        <dbReference type="Proteomes" id="UP001239909"/>
    </source>
</evidence>
<dbReference type="InterPro" id="IPR011276">
    <property type="entry name" value="TonB_haem/Hb_rcpt"/>
</dbReference>
<dbReference type="InterPro" id="IPR000531">
    <property type="entry name" value="Beta-barrel_TonB"/>
</dbReference>
<dbReference type="EMBL" id="BSYI01000020">
    <property type="protein sequence ID" value="GMG83528.1"/>
    <property type="molecule type" value="Genomic_DNA"/>
</dbReference>
<dbReference type="InterPro" id="IPR036942">
    <property type="entry name" value="Beta-barrel_TonB_sf"/>
</dbReference>
<dbReference type="Proteomes" id="UP001239909">
    <property type="component" value="Unassembled WGS sequence"/>
</dbReference>
<keyword evidence="14" id="KW-0675">Receptor</keyword>
<keyword evidence="7 11" id="KW-0798">TonB box</keyword>
<evidence type="ECO:0000259" key="13">
    <source>
        <dbReference type="Pfam" id="PF07715"/>
    </source>
</evidence>
<keyword evidence="8 10" id="KW-0472">Membrane</keyword>
<dbReference type="RefSeq" id="WP_285672323.1">
    <property type="nucleotide sequence ID" value="NZ_BSYI01000020.1"/>
</dbReference>
<dbReference type="InterPro" id="IPR037066">
    <property type="entry name" value="Plug_dom_sf"/>
</dbReference>
<evidence type="ECO:0000256" key="11">
    <source>
        <dbReference type="RuleBase" id="RU003357"/>
    </source>
</evidence>
<evidence type="ECO:0000256" key="5">
    <source>
        <dbReference type="ARBA" id="ARBA00022692"/>
    </source>
</evidence>
<dbReference type="PANTHER" id="PTHR30069:SF41">
    <property type="entry name" value="HEME_HEMOPEXIN UTILIZATION PROTEIN C"/>
    <property type="match status" value="1"/>
</dbReference>
<dbReference type="InterPro" id="IPR039426">
    <property type="entry name" value="TonB-dep_rcpt-like"/>
</dbReference>
<evidence type="ECO:0000259" key="12">
    <source>
        <dbReference type="Pfam" id="PF00593"/>
    </source>
</evidence>
<evidence type="ECO:0000313" key="14">
    <source>
        <dbReference type="EMBL" id="GMG83528.1"/>
    </source>
</evidence>
<dbReference type="Gene3D" id="2.40.170.20">
    <property type="entry name" value="TonB-dependent receptor, beta-barrel domain"/>
    <property type="match status" value="1"/>
</dbReference>
<evidence type="ECO:0000256" key="10">
    <source>
        <dbReference type="PROSITE-ProRule" id="PRU01360"/>
    </source>
</evidence>
<keyword evidence="6" id="KW-0732">Signal</keyword>
<comment type="subcellular location">
    <subcellularLocation>
        <location evidence="1 10">Cell outer membrane</location>
        <topology evidence="1 10">Multi-pass membrane protein</topology>
    </subcellularLocation>
</comment>
<organism evidence="14 15">
    <name type="scientific">Paralimibaculum aggregatum</name>
    <dbReference type="NCBI Taxonomy" id="3036245"/>
    <lineage>
        <taxon>Bacteria</taxon>
        <taxon>Pseudomonadati</taxon>
        <taxon>Pseudomonadota</taxon>
        <taxon>Alphaproteobacteria</taxon>
        <taxon>Rhodobacterales</taxon>
        <taxon>Paracoccaceae</taxon>
        <taxon>Paralimibaculum</taxon>
    </lineage>
</organism>